<feature type="compositionally biased region" description="Gly residues" evidence="1">
    <location>
        <begin position="297"/>
        <end position="307"/>
    </location>
</feature>
<dbReference type="PROSITE" id="PS00636">
    <property type="entry name" value="DNAJ_1"/>
    <property type="match status" value="1"/>
</dbReference>
<dbReference type="PANTHER" id="PTHR43948">
    <property type="entry name" value="DNAJ HOMOLOG SUBFAMILY B"/>
    <property type="match status" value="1"/>
</dbReference>
<dbReference type="GO" id="GO:0051087">
    <property type="term" value="F:protein-folding chaperone binding"/>
    <property type="evidence" value="ECO:0007669"/>
    <property type="project" value="TreeGrafter"/>
</dbReference>
<protein>
    <recommendedName>
        <fullName evidence="2">J domain-containing protein</fullName>
    </recommendedName>
</protein>
<dbReference type="SMART" id="SM00271">
    <property type="entry name" value="DnaJ"/>
    <property type="match status" value="1"/>
</dbReference>
<keyword evidence="4" id="KW-1185">Reference proteome</keyword>
<feature type="domain" description="J" evidence="2">
    <location>
        <begin position="4"/>
        <end position="70"/>
    </location>
</feature>
<dbReference type="AlphaFoldDB" id="A0A0G4FAQ7"/>
<organism evidence="3 4">
    <name type="scientific">Vitrella brassicaformis (strain CCMP3155)</name>
    <dbReference type="NCBI Taxonomy" id="1169540"/>
    <lineage>
        <taxon>Eukaryota</taxon>
        <taxon>Sar</taxon>
        <taxon>Alveolata</taxon>
        <taxon>Colpodellida</taxon>
        <taxon>Vitrellaceae</taxon>
        <taxon>Vitrella</taxon>
    </lineage>
</organism>
<dbReference type="EMBL" id="CDMY01000399">
    <property type="protein sequence ID" value="CEM09999.1"/>
    <property type="molecule type" value="Genomic_DNA"/>
</dbReference>
<feature type="compositionally biased region" description="Low complexity" evidence="1">
    <location>
        <begin position="77"/>
        <end position="87"/>
    </location>
</feature>
<feature type="compositionally biased region" description="Basic and acidic residues" evidence="1">
    <location>
        <begin position="200"/>
        <end position="213"/>
    </location>
</feature>
<dbReference type="InterPro" id="IPR001623">
    <property type="entry name" value="DnaJ_domain"/>
</dbReference>
<feature type="compositionally biased region" description="Basic and acidic residues" evidence="1">
    <location>
        <begin position="59"/>
        <end position="70"/>
    </location>
</feature>
<dbReference type="InParanoid" id="A0A0G4FAQ7"/>
<dbReference type="GO" id="GO:0051082">
    <property type="term" value="F:unfolded protein binding"/>
    <property type="evidence" value="ECO:0007669"/>
    <property type="project" value="TreeGrafter"/>
</dbReference>
<proteinExistence type="predicted"/>
<gene>
    <name evidence="3" type="ORF">Vbra_8968</name>
</gene>
<dbReference type="SUPFAM" id="SSF46565">
    <property type="entry name" value="Chaperone J-domain"/>
    <property type="match status" value="1"/>
</dbReference>
<dbReference type="GO" id="GO:0044183">
    <property type="term" value="F:protein folding chaperone"/>
    <property type="evidence" value="ECO:0007669"/>
    <property type="project" value="TreeGrafter"/>
</dbReference>
<dbReference type="STRING" id="1169540.A0A0G4FAQ7"/>
<dbReference type="PROSITE" id="PS50076">
    <property type="entry name" value="DNAJ_2"/>
    <property type="match status" value="1"/>
</dbReference>
<feature type="region of interest" description="Disordered" evidence="1">
    <location>
        <begin position="54"/>
        <end position="106"/>
    </location>
</feature>
<dbReference type="PRINTS" id="PR00625">
    <property type="entry name" value="JDOMAIN"/>
</dbReference>
<dbReference type="GO" id="GO:0005737">
    <property type="term" value="C:cytoplasm"/>
    <property type="evidence" value="ECO:0007669"/>
    <property type="project" value="TreeGrafter"/>
</dbReference>
<dbReference type="PANTHER" id="PTHR43948:SF10">
    <property type="entry name" value="MRJ, ISOFORM E"/>
    <property type="match status" value="1"/>
</dbReference>
<evidence type="ECO:0000256" key="1">
    <source>
        <dbReference type="SAM" id="MobiDB-lite"/>
    </source>
</evidence>
<dbReference type="InterPro" id="IPR018253">
    <property type="entry name" value="DnaJ_domain_CS"/>
</dbReference>
<name>A0A0G4FAQ7_VITBC</name>
<dbReference type="CDD" id="cd06257">
    <property type="entry name" value="DnaJ"/>
    <property type="match status" value="1"/>
</dbReference>
<evidence type="ECO:0000313" key="4">
    <source>
        <dbReference type="Proteomes" id="UP000041254"/>
    </source>
</evidence>
<dbReference type="PhylomeDB" id="A0A0G4FAQ7"/>
<evidence type="ECO:0000313" key="3">
    <source>
        <dbReference type="EMBL" id="CEM09999.1"/>
    </source>
</evidence>
<dbReference type="VEuPathDB" id="CryptoDB:Vbra_8968"/>
<dbReference type="OrthoDB" id="10250354at2759"/>
<dbReference type="Proteomes" id="UP000041254">
    <property type="component" value="Unassembled WGS sequence"/>
</dbReference>
<dbReference type="Pfam" id="PF00226">
    <property type="entry name" value="DnaJ"/>
    <property type="match status" value="1"/>
</dbReference>
<feature type="region of interest" description="Disordered" evidence="1">
    <location>
        <begin position="192"/>
        <end position="309"/>
    </location>
</feature>
<dbReference type="Gene3D" id="1.10.287.110">
    <property type="entry name" value="DnaJ domain"/>
    <property type="match status" value="1"/>
</dbReference>
<sequence>MAPSFYDVLEVAPSASLDDIRKAYRKLALKWHPDKNPKRRQQATEKFKQISEAYATLSDETKRRRYDLGQKEPPPTSTTNHTNTANPFRTSHPSFGEPEGMPSAPQPPWAPGGMRGGSRMEWTFGNAQHPFFKSDFSFADAEAIFREFFWGDPFADFFDDMRGMVNAMEEGAALKKGMFSSPFADMMDQFTGWQPFGNRRSPDRPSPFHEGGWRRSAQYNAVPSEDTEDPSFHQQETDDVNARFPPPKSTLRVPKHKSTTTNSSGSKKKSGSFFVPANNQNKPGSNRADEYGATDGLMGGGKGGAGSGEKQKIIRITRVRYADGREERTRTEEFVDAGEGAGFSLAAPFLKRPFGSGYTSL</sequence>
<dbReference type="InterPro" id="IPR036869">
    <property type="entry name" value="J_dom_sf"/>
</dbReference>
<evidence type="ECO:0000259" key="2">
    <source>
        <dbReference type="PROSITE" id="PS50076"/>
    </source>
</evidence>
<reference evidence="3 4" key="1">
    <citation type="submission" date="2014-11" db="EMBL/GenBank/DDBJ databases">
        <authorList>
            <person name="Zhu J."/>
            <person name="Qi W."/>
            <person name="Song R."/>
        </authorList>
    </citation>
    <scope>NUCLEOTIDE SEQUENCE [LARGE SCALE GENOMIC DNA]</scope>
</reference>
<accession>A0A0G4FAQ7</accession>
<dbReference type="GO" id="GO:0005634">
    <property type="term" value="C:nucleus"/>
    <property type="evidence" value="ECO:0007669"/>
    <property type="project" value="TreeGrafter"/>
</dbReference>